<dbReference type="GO" id="GO:0016779">
    <property type="term" value="F:nucleotidyltransferase activity"/>
    <property type="evidence" value="ECO:0007669"/>
    <property type="project" value="UniProtKB-KW"/>
</dbReference>
<dbReference type="KEGG" id="cpho:CPHO_11140"/>
<evidence type="ECO:0000256" key="3">
    <source>
        <dbReference type="ARBA" id="ARBA00022598"/>
    </source>
</evidence>
<feature type="domain" description="AMP-binding enzyme C-terminal" evidence="8">
    <location>
        <begin position="458"/>
        <end position="537"/>
    </location>
</feature>
<dbReference type="InterPro" id="IPR050237">
    <property type="entry name" value="ATP-dep_AMP-bd_enzyme"/>
</dbReference>
<sequence length="556" mass="60387">MSDLVKQPEYFPPERAKQYQEKGYWTEDTFAEFFATCAGTFPDNEALVAKDCQGAARRATYRQLNQQITATADFLAGQGINPEDFVVVQLPNIYEYVLVIGALFRLGARPVFSLPAHRREELGHFIAQTKAKALICADKYQGFNHRELAESLREDTPELAVIIARADAGDNVCLSPAVWEGADSSSVRALDAVNPVSTDLAFLQVSGGTTGIPKLIPRTHADYLYSVRESAKICWLSPATRFLVVLPVSHNFTMSSPGILGVFWAGGCVVMTADPSPSTAFGLIAAEEITMTALVPPLALAWLSLAPVLKPNLESLEVLQVGGAKFTPEAARRVAPELGCTLQQVFGMAEGLVNYTRLDDPAELIETTQGKPISPDDEIRVVDDNGEDVVPGQRGHLLTRGPYTITGYFQGADPGSFTAGGFYSTGDIVRQLPSGHLVVEGRSKDQINRGGEKISAEEIEDHLISHPDILDAAVVAVADDSQGEKVFAFIVRTEGSTGKDLDAVAVRSYLRERGLAEYKLPDFFEFAASFPHTGVGKTSRKELRAMVQQYATQNNN</sequence>
<dbReference type="Gene3D" id="2.30.38.10">
    <property type="entry name" value="Luciferase, Domain 3"/>
    <property type="match status" value="1"/>
</dbReference>
<proteinExistence type="predicted"/>
<reference evidence="9 10" key="1">
    <citation type="submission" date="2014-08" db="EMBL/GenBank/DDBJ databases">
        <title>Complete genome sequence of Corynebacterium phocae M408/89/1(T)(=DSM 44612(T)), isolated from the common seal (Phoca vitulina).</title>
        <authorList>
            <person name="Ruckert C."/>
            <person name="Albersmeier A."/>
            <person name="Winkler A."/>
            <person name="Kalinowski J."/>
        </authorList>
    </citation>
    <scope>NUCLEOTIDE SEQUENCE [LARGE SCALE GENOMIC DNA]</scope>
    <source>
        <strain evidence="9 10">M408/89/1</strain>
    </source>
</reference>
<dbReference type="GO" id="GO:0004467">
    <property type="term" value="F:long-chain fatty acid-CoA ligase activity"/>
    <property type="evidence" value="ECO:0007669"/>
    <property type="project" value="UniProtKB-EC"/>
</dbReference>
<protein>
    <recommendedName>
        <fullName evidence="5">Long-chain-fatty-acid--CoA ligase</fullName>
        <ecNumber evidence="4">6.2.1.3</ecNumber>
    </recommendedName>
    <alternativeName>
        <fullName evidence="6">Long-chain acyl-CoA synthetase</fullName>
    </alternativeName>
</protein>
<dbReference type="SUPFAM" id="SSF56801">
    <property type="entry name" value="Acetyl-CoA synthetase-like"/>
    <property type="match status" value="1"/>
</dbReference>
<dbReference type="Gene3D" id="3.40.50.980">
    <property type="match status" value="2"/>
</dbReference>
<organism evidence="9 10">
    <name type="scientific">Corynebacterium phocae</name>
    <dbReference type="NCBI Taxonomy" id="161895"/>
    <lineage>
        <taxon>Bacteria</taxon>
        <taxon>Bacillati</taxon>
        <taxon>Actinomycetota</taxon>
        <taxon>Actinomycetes</taxon>
        <taxon>Mycobacteriales</taxon>
        <taxon>Corynebacteriaceae</taxon>
        <taxon>Corynebacterium</taxon>
    </lineage>
</organism>
<dbReference type="AlphaFoldDB" id="A0A1L7D5Y9"/>
<gene>
    <name evidence="9" type="primary">entE</name>
    <name evidence="9" type="ORF">CPHO_11140</name>
</gene>
<dbReference type="OrthoDB" id="9803968at2"/>
<evidence type="ECO:0000256" key="1">
    <source>
        <dbReference type="ARBA" id="ARBA00004170"/>
    </source>
</evidence>
<dbReference type="PANTHER" id="PTHR43767:SF8">
    <property type="entry name" value="LONG-CHAIN-FATTY-ACID--COA LIGASE"/>
    <property type="match status" value="1"/>
</dbReference>
<comment type="pathway">
    <text evidence="2">Lipid metabolism; fatty acid beta-oxidation.</text>
</comment>
<evidence type="ECO:0000313" key="10">
    <source>
        <dbReference type="Proteomes" id="UP000185491"/>
    </source>
</evidence>
<keyword evidence="9" id="KW-0808">Transferase</keyword>
<keyword evidence="3" id="KW-0436">Ligase</keyword>
<dbReference type="Proteomes" id="UP000185491">
    <property type="component" value="Chromosome"/>
</dbReference>
<dbReference type="EC" id="6.2.1.3" evidence="4"/>
<dbReference type="InterPro" id="IPR045851">
    <property type="entry name" value="AMP-bd_C_sf"/>
</dbReference>
<evidence type="ECO:0000259" key="7">
    <source>
        <dbReference type="Pfam" id="PF00501"/>
    </source>
</evidence>
<evidence type="ECO:0000256" key="6">
    <source>
        <dbReference type="ARBA" id="ARBA00042773"/>
    </source>
</evidence>
<evidence type="ECO:0000256" key="2">
    <source>
        <dbReference type="ARBA" id="ARBA00005005"/>
    </source>
</evidence>
<dbReference type="PANTHER" id="PTHR43767">
    <property type="entry name" value="LONG-CHAIN-FATTY-ACID--COA LIGASE"/>
    <property type="match status" value="1"/>
</dbReference>
<dbReference type="EMBL" id="CP009249">
    <property type="protein sequence ID" value="APT93352.1"/>
    <property type="molecule type" value="Genomic_DNA"/>
</dbReference>
<dbReference type="STRING" id="161895.CPHO_11140"/>
<evidence type="ECO:0000259" key="8">
    <source>
        <dbReference type="Pfam" id="PF13193"/>
    </source>
</evidence>
<comment type="subcellular location">
    <subcellularLocation>
        <location evidence="1">Membrane</location>
        <topology evidence="1">Peripheral membrane protein</topology>
    </subcellularLocation>
</comment>
<dbReference type="GO" id="GO:0016020">
    <property type="term" value="C:membrane"/>
    <property type="evidence" value="ECO:0007669"/>
    <property type="project" value="UniProtKB-SubCell"/>
</dbReference>
<feature type="domain" description="AMP-dependent synthetase/ligase" evidence="7">
    <location>
        <begin position="36"/>
        <end position="409"/>
    </location>
</feature>
<dbReference type="InterPro" id="IPR000873">
    <property type="entry name" value="AMP-dep_synth/lig_dom"/>
</dbReference>
<dbReference type="Pfam" id="PF00501">
    <property type="entry name" value="AMP-binding"/>
    <property type="match status" value="1"/>
</dbReference>
<name>A0A1L7D5Y9_9CORY</name>
<dbReference type="Gene3D" id="3.30.300.30">
    <property type="match status" value="1"/>
</dbReference>
<dbReference type="RefSeq" id="WP_075735843.1">
    <property type="nucleotide sequence ID" value="NZ_CP009249.1"/>
</dbReference>
<evidence type="ECO:0000256" key="4">
    <source>
        <dbReference type="ARBA" id="ARBA00026121"/>
    </source>
</evidence>
<dbReference type="InterPro" id="IPR025110">
    <property type="entry name" value="AMP-bd_C"/>
</dbReference>
<keyword evidence="9" id="KW-0548">Nucleotidyltransferase</keyword>
<keyword evidence="10" id="KW-1185">Reference proteome</keyword>
<evidence type="ECO:0000256" key="5">
    <source>
        <dbReference type="ARBA" id="ARBA00039545"/>
    </source>
</evidence>
<dbReference type="Pfam" id="PF13193">
    <property type="entry name" value="AMP-binding_C"/>
    <property type="match status" value="1"/>
</dbReference>
<accession>A0A1L7D5Y9</accession>
<evidence type="ECO:0000313" key="9">
    <source>
        <dbReference type="EMBL" id="APT93352.1"/>
    </source>
</evidence>